<sequence length="167" mass="18565">MLIVLCGQPGAGKSAMAEALGRALPAPVLSVDPVEAAMWRAGVDRAQPTGLAAYVVVEALAKEVLRLGQTVIVDAVNDVPEAREQWERLGTEPRYIEVVCSDLTLHRQRLEARRRDFDEPTWSQVEERRKNFEVWHGKRFTVDSVNDLDQNVKLVLNHLRSSGPAAT</sequence>
<evidence type="ECO:0000313" key="1">
    <source>
        <dbReference type="EMBL" id="RSM82507.1"/>
    </source>
</evidence>
<dbReference type="Proteomes" id="UP000287547">
    <property type="component" value="Unassembled WGS sequence"/>
</dbReference>
<comment type="caution">
    <text evidence="1">The sequence shown here is derived from an EMBL/GenBank/DDBJ whole genome shotgun (WGS) entry which is preliminary data.</text>
</comment>
<dbReference type="SUPFAM" id="SSF52540">
    <property type="entry name" value="P-loop containing nucleoside triphosphate hydrolases"/>
    <property type="match status" value="1"/>
</dbReference>
<reference evidence="1 2" key="1">
    <citation type="submission" date="2018-05" db="EMBL/GenBank/DDBJ databases">
        <title>Evolution of GPA BGCs.</title>
        <authorList>
            <person name="Waglechner N."/>
            <person name="Wright G.D."/>
        </authorList>
    </citation>
    <scope>NUCLEOTIDE SEQUENCE [LARGE SCALE GENOMIC DNA]</scope>
    <source>
        <strain evidence="1 2">A82846</strain>
    </source>
</reference>
<accession>A0A428Z5Y8</accession>
<keyword evidence="1" id="KW-0067">ATP-binding</keyword>
<dbReference type="Pfam" id="PF13671">
    <property type="entry name" value="AAA_33"/>
    <property type="match status" value="1"/>
</dbReference>
<dbReference type="EMBL" id="QHKI01000022">
    <property type="protein sequence ID" value="RSM82507.1"/>
    <property type="molecule type" value="Genomic_DNA"/>
</dbReference>
<dbReference type="OrthoDB" id="3819922at2"/>
<organism evidence="1 2">
    <name type="scientific">Kibdelosporangium aridum</name>
    <dbReference type="NCBI Taxonomy" id="2030"/>
    <lineage>
        <taxon>Bacteria</taxon>
        <taxon>Bacillati</taxon>
        <taxon>Actinomycetota</taxon>
        <taxon>Actinomycetes</taxon>
        <taxon>Pseudonocardiales</taxon>
        <taxon>Pseudonocardiaceae</taxon>
        <taxon>Kibdelosporangium</taxon>
    </lineage>
</organism>
<dbReference type="PANTHER" id="PTHR37807">
    <property type="entry name" value="OS07G0160300 PROTEIN"/>
    <property type="match status" value="1"/>
</dbReference>
<protein>
    <submittedName>
        <fullName evidence="1">ATP-binding protein</fullName>
    </submittedName>
</protein>
<proteinExistence type="predicted"/>
<dbReference type="AlphaFoldDB" id="A0A428Z5Y8"/>
<dbReference type="PANTHER" id="PTHR37807:SF3">
    <property type="entry name" value="OS07G0160300 PROTEIN"/>
    <property type="match status" value="1"/>
</dbReference>
<gene>
    <name evidence="1" type="ORF">DMH04_25210</name>
</gene>
<evidence type="ECO:0000313" key="2">
    <source>
        <dbReference type="Proteomes" id="UP000287547"/>
    </source>
</evidence>
<dbReference type="GO" id="GO:0005524">
    <property type="term" value="F:ATP binding"/>
    <property type="evidence" value="ECO:0007669"/>
    <property type="project" value="UniProtKB-KW"/>
</dbReference>
<name>A0A428Z5Y8_KIBAR</name>
<keyword evidence="1" id="KW-0547">Nucleotide-binding</keyword>
<dbReference type="Gene3D" id="3.40.50.300">
    <property type="entry name" value="P-loop containing nucleotide triphosphate hydrolases"/>
    <property type="match status" value="1"/>
</dbReference>
<dbReference type="InterPro" id="IPR027417">
    <property type="entry name" value="P-loop_NTPase"/>
</dbReference>